<accession>A0A0A2VKT9</accession>
<gene>
    <name evidence="1" type="ORF">BBAD15_g6482</name>
</gene>
<dbReference type="HOGENOM" id="CLU_1875068_0_0_1"/>
<protein>
    <submittedName>
        <fullName evidence="1">Uncharacterized protein</fullName>
    </submittedName>
</protein>
<sequence>MHAFSLLSLGTMASSETSRTALRAQSLTLAIVTRAVMGTIVNFVIPYLIDLDENSLTGKDGFLFGRLRLLAPIGSHLLISELRDHTFYEIAAILTREMKDLIKLTTEIGGSKHLVTWSTPFLNGRVYALDLVPDNR</sequence>
<reference evidence="1 2" key="1">
    <citation type="submission" date="2012-10" db="EMBL/GenBank/DDBJ databases">
        <title>Genome sequencing and analysis of entomopathogenic fungi Beauveria bassiana D1-5.</title>
        <authorList>
            <person name="Li Q."/>
            <person name="Wang L."/>
            <person name="Zhang Z."/>
            <person name="Wang Q."/>
            <person name="Ren J."/>
            <person name="Wang M."/>
            <person name="Xu W."/>
            <person name="Wang J."/>
            <person name="Lu Y."/>
            <person name="Du Q."/>
            <person name="Sun Z."/>
        </authorList>
    </citation>
    <scope>NUCLEOTIDE SEQUENCE [LARGE SCALE GENOMIC DNA]</scope>
    <source>
        <strain evidence="1 2">D1-5</strain>
    </source>
</reference>
<dbReference type="EMBL" id="ANFO01000604">
    <property type="protein sequence ID" value="KGQ08188.1"/>
    <property type="molecule type" value="Genomic_DNA"/>
</dbReference>
<dbReference type="STRING" id="1245745.A0A0A2VKT9"/>
<dbReference type="Proteomes" id="UP000030106">
    <property type="component" value="Unassembled WGS sequence"/>
</dbReference>
<dbReference type="InterPro" id="IPR036259">
    <property type="entry name" value="MFS_trans_sf"/>
</dbReference>
<evidence type="ECO:0000313" key="1">
    <source>
        <dbReference type="EMBL" id="KGQ08188.1"/>
    </source>
</evidence>
<proteinExistence type="predicted"/>
<comment type="caution">
    <text evidence="1">The sequence shown here is derived from an EMBL/GenBank/DDBJ whole genome shotgun (WGS) entry which is preliminary data.</text>
</comment>
<name>A0A0A2VKT9_BEABA</name>
<dbReference type="AlphaFoldDB" id="A0A0A2VKT9"/>
<organism evidence="1 2">
    <name type="scientific">Beauveria bassiana D1-5</name>
    <dbReference type="NCBI Taxonomy" id="1245745"/>
    <lineage>
        <taxon>Eukaryota</taxon>
        <taxon>Fungi</taxon>
        <taxon>Dikarya</taxon>
        <taxon>Ascomycota</taxon>
        <taxon>Pezizomycotina</taxon>
        <taxon>Sordariomycetes</taxon>
        <taxon>Hypocreomycetidae</taxon>
        <taxon>Hypocreales</taxon>
        <taxon>Cordycipitaceae</taxon>
        <taxon>Beauveria</taxon>
    </lineage>
</organism>
<dbReference type="Gene3D" id="1.20.1250.20">
    <property type="entry name" value="MFS general substrate transporter like domains"/>
    <property type="match status" value="1"/>
</dbReference>
<evidence type="ECO:0000313" key="2">
    <source>
        <dbReference type="Proteomes" id="UP000030106"/>
    </source>
</evidence>